<proteinExistence type="predicted"/>
<dbReference type="EMBL" id="CP002032">
    <property type="protein sequence ID" value="ADH60068.1"/>
    <property type="molecule type" value="Genomic_DNA"/>
</dbReference>
<dbReference type="PANTHER" id="PTHR43151">
    <property type="entry name" value="FEOA FAMILY PROTEIN"/>
    <property type="match status" value="1"/>
</dbReference>
<keyword evidence="4" id="KW-1185">Reference proteome</keyword>
<organism evidence="3 4">
    <name type="scientific">Thermoanaerobacter mathranii subsp. mathranii (strain DSM 11426 / CCUG 53645 / CIP 108742 / A3)</name>
    <dbReference type="NCBI Taxonomy" id="583358"/>
    <lineage>
        <taxon>Bacteria</taxon>
        <taxon>Bacillati</taxon>
        <taxon>Bacillota</taxon>
        <taxon>Clostridia</taxon>
        <taxon>Thermoanaerobacterales</taxon>
        <taxon>Thermoanaerobacteraceae</taxon>
        <taxon>Thermoanaerobacter</taxon>
    </lineage>
</organism>
<evidence type="ECO:0000256" key="1">
    <source>
        <dbReference type="ARBA" id="ARBA00023004"/>
    </source>
</evidence>
<dbReference type="PANTHER" id="PTHR43151:SF2">
    <property type="entry name" value="FE(2+) TRANSPORT PROTEIN A-RELATED"/>
    <property type="match status" value="1"/>
</dbReference>
<evidence type="ECO:0000313" key="3">
    <source>
        <dbReference type="EMBL" id="ADH60068.1"/>
    </source>
</evidence>
<dbReference type="RefSeq" id="WP_013149707.1">
    <property type="nucleotide sequence ID" value="NC_014209.1"/>
</dbReference>
<gene>
    <name evidence="3" type="ordered locus">Tmath_0290</name>
</gene>
<dbReference type="SUPFAM" id="SSF50037">
    <property type="entry name" value="C-terminal domain of transcriptional repressors"/>
    <property type="match status" value="1"/>
</dbReference>
<dbReference type="InterPro" id="IPR007167">
    <property type="entry name" value="Fe-transptr_FeoA-like"/>
</dbReference>
<keyword evidence="1" id="KW-0408">Iron</keyword>
<sequence>MAENTILNLIQLRENHEGEIVLIKAGRAATQRLNEMGLVPGTKVKVVRKGLLRGPVELEVRNSHLVIGYGLASKIYVKTLDGKGDMR</sequence>
<accession>A0ABM5LMV0</accession>
<feature type="domain" description="Ferrous iron transporter FeoA-like" evidence="2">
    <location>
        <begin position="7"/>
        <end position="79"/>
    </location>
</feature>
<dbReference type="Proteomes" id="UP000002064">
    <property type="component" value="Chromosome"/>
</dbReference>
<dbReference type="InterPro" id="IPR008988">
    <property type="entry name" value="Transcriptional_repressor_C"/>
</dbReference>
<name>A0ABM5LMV0_THEM3</name>
<evidence type="ECO:0000259" key="2">
    <source>
        <dbReference type="SMART" id="SM00899"/>
    </source>
</evidence>
<dbReference type="Gene3D" id="2.30.30.90">
    <property type="match status" value="1"/>
</dbReference>
<dbReference type="Pfam" id="PF04023">
    <property type="entry name" value="FeoA"/>
    <property type="match status" value="1"/>
</dbReference>
<reference evidence="3 4" key="1">
    <citation type="submission" date="2010-05" db="EMBL/GenBank/DDBJ databases">
        <title>Complete sequence of Thermoanaerobacter mathranii subsp. mathranii mathranii str. A3.</title>
        <authorList>
            <consortium name="US DOE Joint Genome Institute"/>
            <person name="Lucas S."/>
            <person name="Copeland A."/>
            <person name="Lapidus A."/>
            <person name="Cheng J.-F."/>
            <person name="Bruce D."/>
            <person name="Goodwin L."/>
            <person name="Pitluck S."/>
            <person name="Held B."/>
            <person name="Detter J.C."/>
            <person name="Han C."/>
            <person name="Tapia R."/>
            <person name="Land M."/>
            <person name="Hauser L."/>
            <person name="Kyrpides N."/>
            <person name="Mikhailova N."/>
            <person name="Zhou J."/>
            <person name="Hemme C."/>
            <person name="Woyke T."/>
        </authorList>
    </citation>
    <scope>NUCLEOTIDE SEQUENCE [LARGE SCALE GENOMIC DNA]</scope>
    <source>
        <strain evidence="3 4">A3</strain>
    </source>
</reference>
<dbReference type="SMART" id="SM00899">
    <property type="entry name" value="FeoA"/>
    <property type="match status" value="1"/>
</dbReference>
<evidence type="ECO:0000313" key="4">
    <source>
        <dbReference type="Proteomes" id="UP000002064"/>
    </source>
</evidence>
<dbReference type="InterPro" id="IPR038157">
    <property type="entry name" value="FeoA_core_dom"/>
</dbReference>
<protein>
    <submittedName>
        <fullName evidence="3">FeoA family protein</fullName>
    </submittedName>
</protein>
<dbReference type="InterPro" id="IPR053184">
    <property type="entry name" value="FeoA-like"/>
</dbReference>